<accession>N1ZHN5</accession>
<dbReference type="STRING" id="1235802.C823_06185"/>
<evidence type="ECO:0000313" key="3">
    <source>
        <dbReference type="Proteomes" id="UP000012589"/>
    </source>
</evidence>
<keyword evidence="3" id="KW-1185">Reference proteome</keyword>
<dbReference type="eggNOG" id="COG2226">
    <property type="taxonomic scope" value="Bacteria"/>
</dbReference>
<gene>
    <name evidence="2" type="ORF">C823_06185</name>
</gene>
<protein>
    <recommendedName>
        <fullName evidence="1">Methyltransferase type 11 domain-containing protein</fullName>
    </recommendedName>
</protein>
<dbReference type="OrthoDB" id="9808140at2"/>
<sequence length="244" mass="29053">MDSNDIKDIENTAKENYKKSEPWPDDDIWHSYTYKILHKHIQDYIDELQFENTQVVLNAGCGKTTYKTCATTIHMDIIEKYVNLFENYLVGSIEKIPLQDCSVDCVICVGSVINYVDIQKAVSEFSRVLKPNGILILEFERSNSAEFLFTKKYSKTLFMQTYQYNNQTHYLWMYDENFVLQLAEFYKFSCKKKYRFHNLSSLFYRFGLSEKKAAKYSKFDDWLQPFSYFFAHNEIFIFEKNVLS</sequence>
<reference evidence="2 3" key="1">
    <citation type="journal article" date="2014" name="Genome Announc.">
        <title>Draft genome sequences of the altered schaedler flora, a defined bacterial community from gnotobiotic mice.</title>
        <authorList>
            <person name="Wannemuehler M.J."/>
            <person name="Overstreet A.M."/>
            <person name="Ward D.V."/>
            <person name="Phillips G.J."/>
        </authorList>
    </citation>
    <scope>NUCLEOTIDE SEQUENCE [LARGE SCALE GENOMIC DNA]</scope>
    <source>
        <strain evidence="2 3">ASF492</strain>
    </source>
</reference>
<dbReference type="HOGENOM" id="CLU_102885_0_0_9"/>
<comment type="caution">
    <text evidence="2">The sequence shown here is derived from an EMBL/GenBank/DDBJ whole genome shotgun (WGS) entry which is preliminary data.</text>
</comment>
<dbReference type="Proteomes" id="UP000012589">
    <property type="component" value="Unassembled WGS sequence"/>
</dbReference>
<proteinExistence type="predicted"/>
<dbReference type="PATRIC" id="fig|1235802.3.peg.6545"/>
<dbReference type="InterPro" id="IPR029063">
    <property type="entry name" value="SAM-dependent_MTases_sf"/>
</dbReference>
<feature type="domain" description="Methyltransferase type 11" evidence="1">
    <location>
        <begin position="67"/>
        <end position="137"/>
    </location>
</feature>
<dbReference type="CDD" id="cd02440">
    <property type="entry name" value="AdoMet_MTases"/>
    <property type="match status" value="1"/>
</dbReference>
<dbReference type="AlphaFoldDB" id="N1ZHN5"/>
<dbReference type="EMBL" id="AQFT01000232">
    <property type="protein sequence ID" value="EMZ16467.1"/>
    <property type="molecule type" value="Genomic_DNA"/>
</dbReference>
<dbReference type="SUPFAM" id="SSF53335">
    <property type="entry name" value="S-adenosyl-L-methionine-dependent methyltransferases"/>
    <property type="match status" value="1"/>
</dbReference>
<evidence type="ECO:0000313" key="2">
    <source>
        <dbReference type="EMBL" id="EMZ16467.1"/>
    </source>
</evidence>
<dbReference type="Pfam" id="PF08241">
    <property type="entry name" value="Methyltransf_11"/>
    <property type="match status" value="1"/>
</dbReference>
<dbReference type="Gene3D" id="3.40.50.150">
    <property type="entry name" value="Vaccinia Virus protein VP39"/>
    <property type="match status" value="1"/>
</dbReference>
<organism evidence="2 3">
    <name type="scientific">Eubacterium plexicaudatum ASF492</name>
    <dbReference type="NCBI Taxonomy" id="1235802"/>
    <lineage>
        <taxon>Bacteria</taxon>
        <taxon>Bacillati</taxon>
        <taxon>Bacillota</taxon>
        <taxon>Clostridia</taxon>
        <taxon>Eubacteriales</taxon>
        <taxon>Eubacteriaceae</taxon>
        <taxon>Eubacterium</taxon>
    </lineage>
</organism>
<name>N1ZHN5_9FIRM</name>
<dbReference type="GO" id="GO:0008757">
    <property type="term" value="F:S-adenosylmethionine-dependent methyltransferase activity"/>
    <property type="evidence" value="ECO:0007669"/>
    <property type="project" value="InterPro"/>
</dbReference>
<evidence type="ECO:0000259" key="1">
    <source>
        <dbReference type="Pfam" id="PF08241"/>
    </source>
</evidence>
<dbReference type="InterPro" id="IPR013216">
    <property type="entry name" value="Methyltransf_11"/>
</dbReference>